<name>A0A1I4BKK2_9RHOB</name>
<dbReference type="RefSeq" id="WP_244503534.1">
    <property type="nucleotide sequence ID" value="NZ_FOSZ01000001.1"/>
</dbReference>
<keyword evidence="2" id="KW-1185">Reference proteome</keyword>
<dbReference type="AlphaFoldDB" id="A0A1I4BKK2"/>
<dbReference type="Proteomes" id="UP000198851">
    <property type="component" value="Unassembled WGS sequence"/>
</dbReference>
<dbReference type="EMBL" id="FOSZ01000001">
    <property type="protein sequence ID" value="SFK68506.1"/>
    <property type="molecule type" value="Genomic_DNA"/>
</dbReference>
<reference evidence="2" key="1">
    <citation type="submission" date="2016-10" db="EMBL/GenBank/DDBJ databases">
        <authorList>
            <person name="Varghese N."/>
            <person name="Submissions S."/>
        </authorList>
    </citation>
    <scope>NUCLEOTIDE SEQUENCE [LARGE SCALE GENOMIC DNA]</scope>
    <source>
        <strain evidence="2">DSM 28453</strain>
    </source>
</reference>
<organism evidence="1 2">
    <name type="scientific">Shimia haliotis</name>
    <dbReference type="NCBI Taxonomy" id="1280847"/>
    <lineage>
        <taxon>Bacteria</taxon>
        <taxon>Pseudomonadati</taxon>
        <taxon>Pseudomonadota</taxon>
        <taxon>Alphaproteobacteria</taxon>
        <taxon>Rhodobacterales</taxon>
        <taxon>Roseobacteraceae</taxon>
    </lineage>
</organism>
<dbReference type="STRING" id="1280847.SAMN04488036_1011054"/>
<protein>
    <recommendedName>
        <fullName evidence="3">Phytanoyl-CoA dioxygenase (PhyH)</fullName>
    </recommendedName>
</protein>
<accession>A0A1I4BKK2</accession>
<evidence type="ECO:0008006" key="3">
    <source>
        <dbReference type="Google" id="ProtNLM"/>
    </source>
</evidence>
<sequence>MSPFFAKGWSVLPFDARVKAWAKAAWLAGQDAMRAPEMAQWWACENTWFIGVDALPNDPSGAIGGVALDGAPLSALTELYGPLPELHSAQLSVVTAGYPRPRDNESEAAFGYRLRRDAAHIDGLKRGPKGERLLEEPHHWLLGLPLTTNIDAESPLVVWEGSHEVMRAALGRVLMEIQPQEWAVTDISEAYQAARREVFASCRRVPVLAQPGEAVLVHRLCLHGVAPWEDHGANEANLRGIAYFRPVMIGDIRGWITQP</sequence>
<evidence type="ECO:0000313" key="2">
    <source>
        <dbReference type="Proteomes" id="UP000198851"/>
    </source>
</evidence>
<gene>
    <name evidence="1" type="ORF">SAMN04488036_1011054</name>
</gene>
<dbReference type="SUPFAM" id="SSF51197">
    <property type="entry name" value="Clavaminate synthase-like"/>
    <property type="match status" value="1"/>
</dbReference>
<proteinExistence type="predicted"/>
<evidence type="ECO:0000313" key="1">
    <source>
        <dbReference type="EMBL" id="SFK68506.1"/>
    </source>
</evidence>